<dbReference type="InterPro" id="IPR046673">
    <property type="entry name" value="ToxA_N"/>
</dbReference>
<gene>
    <name evidence="9" type="ORF">ALQ94_00628</name>
</gene>
<evidence type="ECO:0000256" key="2">
    <source>
        <dbReference type="ARBA" id="ARBA00012483"/>
    </source>
</evidence>
<keyword evidence="3" id="KW-0433">Leucine-rich repeat</keyword>
<proteinExistence type="inferred from homology"/>
<feature type="region of interest" description="Disordered" evidence="7">
    <location>
        <begin position="1"/>
        <end position="28"/>
    </location>
</feature>
<dbReference type="Proteomes" id="UP000277952">
    <property type="component" value="Unassembled WGS sequence"/>
</dbReference>
<dbReference type="PANTHER" id="PTHR48051">
    <property type="match status" value="1"/>
</dbReference>
<evidence type="ECO:0000313" key="9">
    <source>
        <dbReference type="EMBL" id="RML52081.1"/>
    </source>
</evidence>
<dbReference type="Pfam" id="PF14496">
    <property type="entry name" value="NEL"/>
    <property type="match status" value="1"/>
</dbReference>
<evidence type="ECO:0000256" key="4">
    <source>
        <dbReference type="ARBA" id="ARBA00022737"/>
    </source>
</evidence>
<comment type="caution">
    <text evidence="9">The sequence shown here is derived from an EMBL/GenBank/DDBJ whole genome shotgun (WGS) entry which is preliminary data.</text>
</comment>
<comment type="catalytic activity">
    <reaction evidence="1">
        <text>S-ubiquitinyl-[E2 ubiquitin-conjugating enzyme]-L-cysteine + [acceptor protein]-L-lysine = [E2 ubiquitin-conjugating enzyme]-L-cysteine + N(6)-ubiquitinyl-[acceptor protein]-L-lysine.</text>
        <dbReference type="EC" id="2.3.2.27"/>
    </reaction>
</comment>
<comment type="PTM">
    <text evidence="6">Ubiquitinated in the presence of host E1 ubiquitin-activating enzyme, E2 ubiquitin-conjugating enzyme and ubiquitin.</text>
</comment>
<dbReference type="Gene3D" id="1.20.58.360">
    <property type="entry name" value="Shigella T3SS effector IpaH defines"/>
    <property type="match status" value="1"/>
</dbReference>
<name>A0A3M2WKP0_PSEA0</name>
<dbReference type="SUPFAM" id="SSF52058">
    <property type="entry name" value="L domain-like"/>
    <property type="match status" value="1"/>
</dbReference>
<dbReference type="Gene3D" id="1.20.1270.130">
    <property type="entry name" value="Shigella T3SS effector IpaH domain"/>
    <property type="match status" value="1"/>
</dbReference>
<evidence type="ECO:0000256" key="6">
    <source>
        <dbReference type="PROSITE-ProRule" id="PRU01398"/>
    </source>
</evidence>
<keyword evidence="6" id="KW-1035">Host cytoplasm</keyword>
<feature type="domain" description="NEL" evidence="8">
    <location>
        <begin position="1574"/>
        <end position="1854"/>
    </location>
</feature>
<organism evidence="9 10">
    <name type="scientific">Pseudomonas amygdali pv. morsprunorum</name>
    <dbReference type="NCBI Taxonomy" id="129138"/>
    <lineage>
        <taxon>Bacteria</taxon>
        <taxon>Pseudomonadati</taxon>
        <taxon>Pseudomonadota</taxon>
        <taxon>Gammaproteobacteria</taxon>
        <taxon>Pseudomonadales</taxon>
        <taxon>Pseudomonadaceae</taxon>
        <taxon>Pseudomonas</taxon>
        <taxon>Pseudomonas amygdali</taxon>
    </lineage>
</organism>
<feature type="compositionally biased region" description="Low complexity" evidence="7">
    <location>
        <begin position="1568"/>
        <end position="1577"/>
    </location>
</feature>
<feature type="compositionally biased region" description="Acidic residues" evidence="7">
    <location>
        <begin position="1551"/>
        <end position="1560"/>
    </location>
</feature>
<keyword evidence="6" id="KW-0964">Secreted</keyword>
<keyword evidence="4" id="KW-0677">Repeat</keyword>
<evidence type="ECO:0000256" key="7">
    <source>
        <dbReference type="SAM" id="MobiDB-lite"/>
    </source>
</evidence>
<dbReference type="PROSITE" id="PS52053">
    <property type="entry name" value="NEL"/>
    <property type="match status" value="1"/>
</dbReference>
<evidence type="ECO:0000259" key="8">
    <source>
        <dbReference type="PROSITE" id="PS52053"/>
    </source>
</evidence>
<feature type="compositionally biased region" description="Pro residues" evidence="7">
    <location>
        <begin position="1"/>
        <end position="12"/>
    </location>
</feature>
<dbReference type="InterPro" id="IPR050216">
    <property type="entry name" value="LRR_domain-containing"/>
</dbReference>
<dbReference type="Pfam" id="PF20178">
    <property type="entry name" value="ToxA_N"/>
    <property type="match status" value="1"/>
</dbReference>
<dbReference type="EC" id="2.3.2.27" evidence="2"/>
<feature type="region of interest" description="Disordered" evidence="7">
    <location>
        <begin position="1537"/>
        <end position="1577"/>
    </location>
</feature>
<dbReference type="PROSITE" id="PS51450">
    <property type="entry name" value="LRR"/>
    <property type="match status" value="1"/>
</dbReference>
<dbReference type="InterPro" id="IPR001611">
    <property type="entry name" value="Leu-rich_rpt"/>
</dbReference>
<reference evidence="9 10" key="1">
    <citation type="submission" date="2018-08" db="EMBL/GenBank/DDBJ databases">
        <title>Recombination of ecologically and evolutionarily significant loci maintains genetic cohesion in the Pseudomonas syringae species complex.</title>
        <authorList>
            <person name="Dillon M."/>
            <person name="Thakur S."/>
            <person name="Almeida R.N.D."/>
            <person name="Weir B.S."/>
            <person name="Guttman D.S."/>
        </authorList>
    </citation>
    <scope>NUCLEOTIDE SEQUENCE [LARGE SCALE GENOMIC DNA]</scope>
    <source>
        <strain evidence="9 10">19322</strain>
    </source>
</reference>
<dbReference type="GO" id="GO:0061630">
    <property type="term" value="F:ubiquitin protein ligase activity"/>
    <property type="evidence" value="ECO:0007669"/>
    <property type="project" value="UniProtKB-EC"/>
</dbReference>
<accession>A0A3M2WKP0</accession>
<dbReference type="InterPro" id="IPR032675">
    <property type="entry name" value="LRR_dom_sf"/>
</dbReference>
<dbReference type="Gene3D" id="3.80.10.10">
    <property type="entry name" value="Ribonuclease Inhibitor"/>
    <property type="match status" value="2"/>
</dbReference>
<evidence type="ECO:0000256" key="5">
    <source>
        <dbReference type="ARBA" id="ARBA00023026"/>
    </source>
</evidence>
<dbReference type="EMBL" id="RBNS01000200">
    <property type="protein sequence ID" value="RML52081.1"/>
    <property type="molecule type" value="Genomic_DNA"/>
</dbReference>
<evidence type="ECO:0000256" key="1">
    <source>
        <dbReference type="ARBA" id="ARBA00000900"/>
    </source>
</evidence>
<feature type="active site" description="Glycyl thioester intermediate" evidence="6">
    <location>
        <position position="1663"/>
    </location>
</feature>
<evidence type="ECO:0000313" key="10">
    <source>
        <dbReference type="Proteomes" id="UP000277952"/>
    </source>
</evidence>
<dbReference type="GO" id="GO:0005737">
    <property type="term" value="C:cytoplasm"/>
    <property type="evidence" value="ECO:0007669"/>
    <property type="project" value="TreeGrafter"/>
</dbReference>
<dbReference type="GO" id="GO:0005576">
    <property type="term" value="C:extracellular region"/>
    <property type="evidence" value="ECO:0007669"/>
    <property type="project" value="UniProtKB-UniRule"/>
</dbReference>
<keyword evidence="6" id="KW-0808">Transferase</keyword>
<evidence type="ECO:0000256" key="3">
    <source>
        <dbReference type="ARBA" id="ARBA00022614"/>
    </source>
</evidence>
<feature type="compositionally biased region" description="Low complexity" evidence="7">
    <location>
        <begin position="13"/>
        <end position="24"/>
    </location>
</feature>
<sequence>MITTPPTPPTPPHAADSPSSPEPSQLQRLQEQFASDPVLDVIQQNLPEAFSAASVGDQEDYRQALRASRYAKAELKRLLEPLKGLSDFARPLLRQALDATFGPGLEPETDTLFHPTLRPSGATGTATQLTLLEAALHNFERKEAISGGFLRSASINKGIDERHPKNISPEKFADLCRHLNIGRKYQDHLEEILEPVSQPGDSPTAARLNARSRFIANDLADMELYARAAFLRKHISGPAQAAVLDVVKRQSKPMFNGLPVVFEYITLLGVEIPRVVLIKPQATWTFTQVPLVLYVPHDPVAPFKEFATLAEVEDELRSRLISPSYQVFFARLLGERVRAAFFSQLNRHLFPLAPMDGSWFTRGLWHHAPYQRADLRLQTYSIDTELLQRMYRQQIKLIKDNARFLAVPTEDEDAKSRQERLSAWLGIGMNIANVASFMIPVLGQLLLAYASVELVGEVYHGLEDLSHGDFEEGFEHLVSAGANIAFMAALAKSAHGAMPAEPAPVTANNFVGTVVPIRLANGQTRLWKPDLEPFQSSIERPADASPGLDGVFELDGKKYLSLDERHYEVVHNKDLNKWQIKHPWPDATFSPVLEHNGVGAFRHIAELPRQWAKEKLFKRLGHSVTGLSDTAAEQILNVVDVDHALLRQVHVESVVPPGQLRDTVKRFRLDMALESAPFEESGGTRTEQFQLQYDASERLDEPLMQLMHRLFPGLPSAVVEDLVVNLTPVEKQQLLDTGRIPMHVSEAAVWQLRQTRLNRAFEGFYLKSVVNTDTETLSLHLLEKLPGWSADVRLEVRQGARRGTLLDSIGNSDAAELKVLVKSNGRYQAFDAEGNALNSVSQTGSNLCASILHALPDGPRRALGFPHVGQGPELNTALAKLAMEDREQASRVLGMRTSRLTFNLPARMKQGQLGYPLSGRGKLPGFISDDHLLDRIGLLELDNMPAQNVLTGLRLEGMTNADINARLDVLQDERQALRISLDQWAMASSEQLDPTDAQMASRTRIGEAILQHWQATSLPGAPAGVTLRLESVRLIDFPAQLPEFFYSRVERLQLSNVLAQAGEGGIWLVPPSGSQMLESFLGRFSQITTLEISGPPSSGFFFREVYDLPRIVQAQCPRLRALSLINQRLHISTQTLNRLGQMQHLETLDLSGNAWLDALVPEAVNLNLQRLGLDRMGLQRWPDWLTALLPEHIGEVSLVGNQISFLPTELMLAQLPSARTTLIRLQGNRLSRPDMIEASLRGVAPHRAIRIEPGAPSLLLSLINMLLSEQAELQTALEEWAQASTSLLPLSGETVSIRQALGASLLDHWRVTVAGGASRPLLIESMALEEFPQRLPETFYRNTRGLMLHHVISDTQALNDFLSRFPQLQTLEMMGHMIPMDVLPQALSALANLRTLALMGQGMLIDQSMLEYLSSLSNLRNLDLSANRLGAITFSTALERHWESLTLDNVGISVWPEWLNSFLPGRIDALSLAQNQLTELPEHILRNPRDRTAHTEISLEGNPLSRETMVNAHVSEHGNSRAFSFYMDLPDDIRALPTERGWSSDGSGSDIEADSDSDSDASDHRHGPTGAAAAGPANIGQWLEGTSQERLDHQAIWDRIEAAGDAPMLMALIGRLRETADYLRARDALVQRVWHVLGAASNDPQLRQLLNAMADEAIASRTCGDGVRLEFNQMEVQVFALDALRDIPLTERGPTLYRLARRFFRLDEVDRLARLNAGTRDQAEVRLAYRLGLAERLDLPLPPARMLYRTAAAVTADELLGVEGQVLASQDGPAFFASVVGRDYWVAWLRESYSSEFAELKATIDAERAGLEDEFAELDDAYLARIKALGEQQKMREQELIKQLTYREGMKYND</sequence>
<comment type="similarity">
    <text evidence="6">Belongs to the LRR-containing bacterial E3 ligase family.</text>
</comment>
<dbReference type="PANTHER" id="PTHR48051:SF1">
    <property type="entry name" value="RAS SUPPRESSOR PROTEIN 1"/>
    <property type="match status" value="1"/>
</dbReference>
<keyword evidence="5" id="KW-0843">Virulence</keyword>
<keyword evidence="6" id="KW-0833">Ubl conjugation pathway</keyword>
<dbReference type="GO" id="GO:0016567">
    <property type="term" value="P:protein ubiquitination"/>
    <property type="evidence" value="ECO:0007669"/>
    <property type="project" value="InterPro"/>
</dbReference>
<dbReference type="InterPro" id="IPR029487">
    <property type="entry name" value="NEL_dom"/>
</dbReference>
<keyword evidence="6" id="KW-0832">Ubl conjugation</keyword>
<protein>
    <recommendedName>
        <fullName evidence="2">RING-type E3 ubiquitin transferase</fullName>
        <ecNumber evidence="2">2.3.2.27</ecNumber>
    </recommendedName>
</protein>